<dbReference type="EMBL" id="GDID01002485">
    <property type="protein sequence ID" value="JAP94121.1"/>
    <property type="molecule type" value="Transcribed_RNA"/>
</dbReference>
<reference evidence="1" key="1">
    <citation type="submission" date="2015-07" db="EMBL/GenBank/DDBJ databases">
        <title>Adaptation to a free-living lifestyle via gene acquisitions in the diplomonad Trepomonas sp. PC1.</title>
        <authorList>
            <person name="Xu F."/>
            <person name="Jerlstrom-Hultqvist J."/>
            <person name="Kolisko M."/>
            <person name="Simpson A.G.B."/>
            <person name="Roger A.J."/>
            <person name="Svard S.G."/>
            <person name="Andersson J.O."/>
        </authorList>
    </citation>
    <scope>NUCLEOTIDE SEQUENCE</scope>
    <source>
        <strain evidence="1">PC1</strain>
    </source>
</reference>
<accession>A0A146KFB8</accession>
<gene>
    <name evidence="1" type="ORF">TPC1_13341</name>
</gene>
<dbReference type="AlphaFoldDB" id="A0A146KFB8"/>
<protein>
    <submittedName>
        <fullName evidence="1">Uncharacterized protein</fullName>
    </submittedName>
</protein>
<name>A0A146KFB8_9EUKA</name>
<sequence length="229" mass="27696">MPTLKISSQQITQFEKLFQSSVEQRCGKRLDSVEEAFWSFNTLPEKQKVNFWEPIAYKLNMVRERVYKFFRFTWSKQFYANLNDYREMIKNDIYEMLDIYNQMYGTSIVTIIWKQIWSKYGSVNLHYDATDQFVRNTINGYYKHQSDRVLPRISQLVIQKFEEPDMLKEPMIEVKESKKQEHQYHQPFSSLESVEQDTMCAQGFVFQQQQDDWVDESFLNFDQGSLYFD</sequence>
<proteinExistence type="predicted"/>
<organism evidence="1">
    <name type="scientific">Trepomonas sp. PC1</name>
    <dbReference type="NCBI Taxonomy" id="1076344"/>
    <lineage>
        <taxon>Eukaryota</taxon>
        <taxon>Metamonada</taxon>
        <taxon>Diplomonadida</taxon>
        <taxon>Hexamitidae</taxon>
        <taxon>Hexamitinae</taxon>
        <taxon>Trepomonas</taxon>
    </lineage>
</organism>
<evidence type="ECO:0000313" key="1">
    <source>
        <dbReference type="EMBL" id="JAP94121.1"/>
    </source>
</evidence>